<sequence length="263" mass="29894">MAFKVCKGLSRICTHDVDSHITSVTRRAFYQRLLIIQVHSYLKEKDLVLIALKEEQDSCLHLKVFILIDEIRRVSITVVATAKAKRRMVSMTDLVCRRSSSGRKQRRKTFFKSKHISQNLEHPPPNLAGRPTVLLLHSDNAAFICISSVGLKGALSQLLDRIIGDKEKGITLNRFRPSKILDLFSTPLACGGPKLNLYKRTIRCCLLTTVIQSVLHCVWKLLGATLRHYRVFSDILISMGLIRPKHLSSNISDIWSCKMIYIN</sequence>
<protein>
    <submittedName>
        <fullName evidence="1">Uncharacterized protein</fullName>
    </submittedName>
</protein>
<dbReference type="EMBL" id="AZIM01002726">
    <property type="protein sequence ID" value="ETE63464.1"/>
    <property type="molecule type" value="Genomic_DNA"/>
</dbReference>
<name>V8NMG9_OPHHA</name>
<evidence type="ECO:0000313" key="1">
    <source>
        <dbReference type="EMBL" id="ETE63464.1"/>
    </source>
</evidence>
<keyword evidence="2" id="KW-1185">Reference proteome</keyword>
<feature type="non-terminal residue" evidence="1">
    <location>
        <position position="263"/>
    </location>
</feature>
<accession>V8NMG9</accession>
<evidence type="ECO:0000313" key="2">
    <source>
        <dbReference type="Proteomes" id="UP000018936"/>
    </source>
</evidence>
<proteinExistence type="predicted"/>
<comment type="caution">
    <text evidence="1">The sequence shown here is derived from an EMBL/GenBank/DDBJ whole genome shotgun (WGS) entry which is preliminary data.</text>
</comment>
<gene>
    <name evidence="1" type="ORF">L345_10773</name>
</gene>
<dbReference type="Proteomes" id="UP000018936">
    <property type="component" value="Unassembled WGS sequence"/>
</dbReference>
<dbReference type="AlphaFoldDB" id="V8NMG9"/>
<reference evidence="1 2" key="1">
    <citation type="journal article" date="2013" name="Proc. Natl. Acad. Sci. U.S.A.">
        <title>The king cobra genome reveals dynamic gene evolution and adaptation in the snake venom system.</title>
        <authorList>
            <person name="Vonk F.J."/>
            <person name="Casewell N.R."/>
            <person name="Henkel C.V."/>
            <person name="Heimberg A.M."/>
            <person name="Jansen H.J."/>
            <person name="McCleary R.J."/>
            <person name="Kerkkamp H.M."/>
            <person name="Vos R.A."/>
            <person name="Guerreiro I."/>
            <person name="Calvete J.J."/>
            <person name="Wuster W."/>
            <person name="Woods A.E."/>
            <person name="Logan J.M."/>
            <person name="Harrison R.A."/>
            <person name="Castoe T.A."/>
            <person name="de Koning A.P."/>
            <person name="Pollock D.D."/>
            <person name="Yandell M."/>
            <person name="Calderon D."/>
            <person name="Renjifo C."/>
            <person name="Currier R.B."/>
            <person name="Salgado D."/>
            <person name="Pla D."/>
            <person name="Sanz L."/>
            <person name="Hyder A.S."/>
            <person name="Ribeiro J.M."/>
            <person name="Arntzen J.W."/>
            <person name="van den Thillart G.E."/>
            <person name="Boetzer M."/>
            <person name="Pirovano W."/>
            <person name="Dirks R.P."/>
            <person name="Spaink H.P."/>
            <person name="Duboule D."/>
            <person name="McGlinn E."/>
            <person name="Kini R.M."/>
            <person name="Richardson M.K."/>
        </authorList>
    </citation>
    <scope>NUCLEOTIDE SEQUENCE</scope>
    <source>
        <tissue evidence="1">Blood</tissue>
    </source>
</reference>
<organism evidence="1 2">
    <name type="scientific">Ophiophagus hannah</name>
    <name type="common">King cobra</name>
    <name type="synonym">Naja hannah</name>
    <dbReference type="NCBI Taxonomy" id="8665"/>
    <lineage>
        <taxon>Eukaryota</taxon>
        <taxon>Metazoa</taxon>
        <taxon>Chordata</taxon>
        <taxon>Craniata</taxon>
        <taxon>Vertebrata</taxon>
        <taxon>Euteleostomi</taxon>
        <taxon>Lepidosauria</taxon>
        <taxon>Squamata</taxon>
        <taxon>Bifurcata</taxon>
        <taxon>Unidentata</taxon>
        <taxon>Episquamata</taxon>
        <taxon>Toxicofera</taxon>
        <taxon>Serpentes</taxon>
        <taxon>Colubroidea</taxon>
        <taxon>Elapidae</taxon>
        <taxon>Elapinae</taxon>
        <taxon>Ophiophagus</taxon>
    </lineage>
</organism>